<evidence type="ECO:0000256" key="1">
    <source>
        <dbReference type="SAM" id="MobiDB-lite"/>
    </source>
</evidence>
<protein>
    <submittedName>
        <fullName evidence="2">Uncharacterized protein</fullName>
    </submittedName>
</protein>
<sequence>MHATDAAAAAAWTVRGREVMDNAAGRTASGVTRPHHHPPASGLPGRIRRMKMRWTTGGGGGSGSGSGSGGGLNDRHHSMASPSSPATVVVVKWENKAQTLKSEKWRNGARRKKTGSHLTSLCMRVQSKRWKDADLGGYRRPGPREERREEPKEGEGGGGSRRHANPCCTVCQSIFISSLASTTAHGCHVGNKRCCCCWCCYC</sequence>
<proteinExistence type="predicted"/>
<evidence type="ECO:0000313" key="2">
    <source>
        <dbReference type="EMBL" id="KAK3367120.1"/>
    </source>
</evidence>
<feature type="region of interest" description="Disordered" evidence="1">
    <location>
        <begin position="26"/>
        <end position="86"/>
    </location>
</feature>
<gene>
    <name evidence="2" type="ORF">B0T24DRAFT_634976</name>
</gene>
<organism evidence="2 3">
    <name type="scientific">Lasiosphaeria ovina</name>
    <dbReference type="NCBI Taxonomy" id="92902"/>
    <lineage>
        <taxon>Eukaryota</taxon>
        <taxon>Fungi</taxon>
        <taxon>Dikarya</taxon>
        <taxon>Ascomycota</taxon>
        <taxon>Pezizomycotina</taxon>
        <taxon>Sordariomycetes</taxon>
        <taxon>Sordariomycetidae</taxon>
        <taxon>Sordariales</taxon>
        <taxon>Lasiosphaeriaceae</taxon>
        <taxon>Lasiosphaeria</taxon>
    </lineage>
</organism>
<evidence type="ECO:0000313" key="3">
    <source>
        <dbReference type="Proteomes" id="UP001287356"/>
    </source>
</evidence>
<feature type="compositionally biased region" description="Basic and acidic residues" evidence="1">
    <location>
        <begin position="142"/>
        <end position="155"/>
    </location>
</feature>
<dbReference type="AlphaFoldDB" id="A0AAE0K052"/>
<feature type="compositionally biased region" description="Gly residues" evidence="1">
    <location>
        <begin position="56"/>
        <end position="72"/>
    </location>
</feature>
<comment type="caution">
    <text evidence="2">The sequence shown here is derived from an EMBL/GenBank/DDBJ whole genome shotgun (WGS) entry which is preliminary data.</text>
</comment>
<name>A0AAE0K052_9PEZI</name>
<accession>A0AAE0K052</accession>
<reference evidence="2" key="1">
    <citation type="journal article" date="2023" name="Mol. Phylogenet. Evol.">
        <title>Genome-scale phylogeny and comparative genomics of the fungal order Sordariales.</title>
        <authorList>
            <person name="Hensen N."/>
            <person name="Bonometti L."/>
            <person name="Westerberg I."/>
            <person name="Brannstrom I.O."/>
            <person name="Guillou S."/>
            <person name="Cros-Aarteil S."/>
            <person name="Calhoun S."/>
            <person name="Haridas S."/>
            <person name="Kuo A."/>
            <person name="Mondo S."/>
            <person name="Pangilinan J."/>
            <person name="Riley R."/>
            <person name="LaButti K."/>
            <person name="Andreopoulos B."/>
            <person name="Lipzen A."/>
            <person name="Chen C."/>
            <person name="Yan M."/>
            <person name="Daum C."/>
            <person name="Ng V."/>
            <person name="Clum A."/>
            <person name="Steindorff A."/>
            <person name="Ohm R.A."/>
            <person name="Martin F."/>
            <person name="Silar P."/>
            <person name="Natvig D.O."/>
            <person name="Lalanne C."/>
            <person name="Gautier V."/>
            <person name="Ament-Velasquez S.L."/>
            <person name="Kruys A."/>
            <person name="Hutchinson M.I."/>
            <person name="Powell A.J."/>
            <person name="Barry K."/>
            <person name="Miller A.N."/>
            <person name="Grigoriev I.V."/>
            <person name="Debuchy R."/>
            <person name="Gladieux P."/>
            <person name="Hiltunen Thoren M."/>
            <person name="Johannesson H."/>
        </authorList>
    </citation>
    <scope>NUCLEOTIDE SEQUENCE</scope>
    <source>
        <strain evidence="2">CBS 958.72</strain>
    </source>
</reference>
<dbReference type="Proteomes" id="UP001287356">
    <property type="component" value="Unassembled WGS sequence"/>
</dbReference>
<reference evidence="2" key="2">
    <citation type="submission" date="2023-06" db="EMBL/GenBank/DDBJ databases">
        <authorList>
            <consortium name="Lawrence Berkeley National Laboratory"/>
            <person name="Haridas S."/>
            <person name="Hensen N."/>
            <person name="Bonometti L."/>
            <person name="Westerberg I."/>
            <person name="Brannstrom I.O."/>
            <person name="Guillou S."/>
            <person name="Cros-Aarteil S."/>
            <person name="Calhoun S."/>
            <person name="Kuo A."/>
            <person name="Mondo S."/>
            <person name="Pangilinan J."/>
            <person name="Riley R."/>
            <person name="Labutti K."/>
            <person name="Andreopoulos B."/>
            <person name="Lipzen A."/>
            <person name="Chen C."/>
            <person name="Yanf M."/>
            <person name="Daum C."/>
            <person name="Ng V."/>
            <person name="Clum A."/>
            <person name="Steindorff A."/>
            <person name="Ohm R."/>
            <person name="Martin F."/>
            <person name="Silar P."/>
            <person name="Natvig D."/>
            <person name="Lalanne C."/>
            <person name="Gautier V."/>
            <person name="Ament-Velasquez S.L."/>
            <person name="Kruys A."/>
            <person name="Hutchinson M.I."/>
            <person name="Powell A.J."/>
            <person name="Barry K."/>
            <person name="Miller A.N."/>
            <person name="Grigoriev I.V."/>
            <person name="Debuchy R."/>
            <person name="Gladieux P."/>
            <person name="Thoren M.H."/>
            <person name="Johannesson H."/>
        </authorList>
    </citation>
    <scope>NUCLEOTIDE SEQUENCE</scope>
    <source>
        <strain evidence="2">CBS 958.72</strain>
    </source>
</reference>
<keyword evidence="3" id="KW-1185">Reference proteome</keyword>
<feature type="region of interest" description="Disordered" evidence="1">
    <location>
        <begin position="133"/>
        <end position="161"/>
    </location>
</feature>
<dbReference type="EMBL" id="JAULSN010000007">
    <property type="protein sequence ID" value="KAK3367120.1"/>
    <property type="molecule type" value="Genomic_DNA"/>
</dbReference>